<comment type="caution">
    <text evidence="1">The sequence shown here is derived from an EMBL/GenBank/DDBJ whole genome shotgun (WGS) entry which is preliminary data.</text>
</comment>
<dbReference type="RefSeq" id="WP_189169776.1">
    <property type="nucleotide sequence ID" value="NZ_BMQB01000003.1"/>
</dbReference>
<organism evidence="1 2">
    <name type="scientific">Pilimelia anulata</name>
    <dbReference type="NCBI Taxonomy" id="53371"/>
    <lineage>
        <taxon>Bacteria</taxon>
        <taxon>Bacillati</taxon>
        <taxon>Actinomycetota</taxon>
        <taxon>Actinomycetes</taxon>
        <taxon>Micromonosporales</taxon>
        <taxon>Micromonosporaceae</taxon>
        <taxon>Pilimelia</taxon>
    </lineage>
</organism>
<dbReference type="PANTHER" id="PTHR31891">
    <property type="entry name" value="FORMAMIDASE C869.04-RELATED"/>
    <property type="match status" value="1"/>
</dbReference>
<sequence length="335" mass="35631">MSDDLLVLDATADRLAYTFGGVPPIAKVRPGQVLQVQTEDCFGGMVLSVDDLPSKVCRFPQLNPVTGPIHVEGAEPGDTLAVHIVSITPRRDYGFSATFPGFGALTGTPSTATLQPWLEERVWRYDIDRSTQTVRFTARRSDHVVDLPLEPMIGTIGVAPAAGEARLTIVPDRHGGNLDTPHVRAGNTLYLPVNVEGALLALGDGHARQGEGECCGVAVETAMTTVLLVDVIKGVPTATPRIESDSELFSVGVARPLEDAYRGGCHDLVGWIGELTGMDALDSYQLLSQAGTAPIGNVVDANYTIAAGIAKRYVPGGTAYEGVHSRLVECGREYR</sequence>
<reference evidence="1" key="1">
    <citation type="journal article" date="2014" name="Int. J. Syst. Evol. Microbiol.">
        <title>Complete genome sequence of Corynebacterium casei LMG S-19264T (=DSM 44701T), isolated from a smear-ripened cheese.</title>
        <authorList>
            <consortium name="US DOE Joint Genome Institute (JGI-PGF)"/>
            <person name="Walter F."/>
            <person name="Albersmeier A."/>
            <person name="Kalinowski J."/>
            <person name="Ruckert C."/>
        </authorList>
    </citation>
    <scope>NUCLEOTIDE SEQUENCE</scope>
    <source>
        <strain evidence="1">JCM 3090</strain>
    </source>
</reference>
<gene>
    <name evidence="1" type="ORF">GCM10010123_20040</name>
</gene>
<proteinExistence type="predicted"/>
<dbReference type="AlphaFoldDB" id="A0A8J3B2Q3"/>
<accession>A0A8J3B2Q3</accession>
<dbReference type="Gene3D" id="2.60.120.580">
    <property type="entry name" value="Acetamidase/Formamidase-like domains"/>
    <property type="match status" value="2"/>
</dbReference>
<protein>
    <submittedName>
        <fullName evidence="1">Amidase</fullName>
    </submittedName>
</protein>
<dbReference type="EMBL" id="BMQB01000003">
    <property type="protein sequence ID" value="GGJ90233.1"/>
    <property type="molecule type" value="Genomic_DNA"/>
</dbReference>
<dbReference type="InterPro" id="IPR004304">
    <property type="entry name" value="FmdA_AmdA"/>
</dbReference>
<dbReference type="Proteomes" id="UP000649739">
    <property type="component" value="Unassembled WGS sequence"/>
</dbReference>
<evidence type="ECO:0000313" key="2">
    <source>
        <dbReference type="Proteomes" id="UP000649739"/>
    </source>
</evidence>
<evidence type="ECO:0000313" key="1">
    <source>
        <dbReference type="EMBL" id="GGJ90233.1"/>
    </source>
</evidence>
<name>A0A8J3B2Q3_9ACTN</name>
<keyword evidence="2" id="KW-1185">Reference proteome</keyword>
<dbReference type="Pfam" id="PF03069">
    <property type="entry name" value="FmdA_AmdA"/>
    <property type="match status" value="1"/>
</dbReference>
<dbReference type="PANTHER" id="PTHR31891:SF1">
    <property type="entry name" value="FORMAMIDASE C869.04-RELATED"/>
    <property type="match status" value="1"/>
</dbReference>
<reference evidence="1" key="2">
    <citation type="submission" date="2020-09" db="EMBL/GenBank/DDBJ databases">
        <authorList>
            <person name="Sun Q."/>
            <person name="Ohkuma M."/>
        </authorList>
    </citation>
    <scope>NUCLEOTIDE SEQUENCE</scope>
    <source>
        <strain evidence="1">JCM 3090</strain>
    </source>
</reference>
<dbReference type="SUPFAM" id="SSF141130">
    <property type="entry name" value="Acetamidase/Formamidase-like"/>
    <property type="match status" value="1"/>
</dbReference>
<dbReference type="Gene3D" id="3.10.28.20">
    <property type="entry name" value="Acetamidase/Formamidase-like domains"/>
    <property type="match status" value="1"/>
</dbReference>
<dbReference type="GO" id="GO:0016811">
    <property type="term" value="F:hydrolase activity, acting on carbon-nitrogen (but not peptide) bonds, in linear amides"/>
    <property type="evidence" value="ECO:0007669"/>
    <property type="project" value="InterPro"/>
</dbReference>